<feature type="signal peptide" evidence="5">
    <location>
        <begin position="1"/>
        <end position="18"/>
    </location>
</feature>
<evidence type="ECO:0000313" key="8">
    <source>
        <dbReference type="Proteomes" id="UP001239994"/>
    </source>
</evidence>
<dbReference type="InterPro" id="IPR031148">
    <property type="entry name" value="Plexin"/>
</dbReference>
<organism evidence="7 8">
    <name type="scientific">Electrophorus voltai</name>
    <dbReference type="NCBI Taxonomy" id="2609070"/>
    <lineage>
        <taxon>Eukaryota</taxon>
        <taxon>Metazoa</taxon>
        <taxon>Chordata</taxon>
        <taxon>Craniata</taxon>
        <taxon>Vertebrata</taxon>
        <taxon>Euteleostomi</taxon>
        <taxon>Actinopterygii</taxon>
        <taxon>Neopterygii</taxon>
        <taxon>Teleostei</taxon>
        <taxon>Ostariophysi</taxon>
        <taxon>Gymnotiformes</taxon>
        <taxon>Gymnotoidei</taxon>
        <taxon>Gymnotidae</taxon>
        <taxon>Electrophorus</taxon>
    </lineage>
</organism>
<dbReference type="GO" id="GO:0002116">
    <property type="term" value="C:semaphorin receptor complex"/>
    <property type="evidence" value="ECO:0007669"/>
    <property type="project" value="TreeGrafter"/>
</dbReference>
<feature type="domain" description="PSI" evidence="6">
    <location>
        <begin position="1193"/>
        <end position="1240"/>
    </location>
</feature>
<dbReference type="GO" id="GO:0007162">
    <property type="term" value="P:negative regulation of cell adhesion"/>
    <property type="evidence" value="ECO:0007669"/>
    <property type="project" value="TreeGrafter"/>
</dbReference>
<feature type="domain" description="PSI" evidence="6">
    <location>
        <begin position="1058"/>
        <end position="1100"/>
    </location>
</feature>
<dbReference type="InterPro" id="IPR016201">
    <property type="entry name" value="PSI"/>
</dbReference>
<feature type="region of interest" description="Disordered" evidence="3">
    <location>
        <begin position="870"/>
        <end position="891"/>
    </location>
</feature>
<dbReference type="SUPFAM" id="SSF101912">
    <property type="entry name" value="Sema domain"/>
    <property type="match status" value="2"/>
</dbReference>
<evidence type="ECO:0000256" key="2">
    <source>
        <dbReference type="SAM" id="Coils"/>
    </source>
</evidence>
<feature type="transmembrane region" description="Helical" evidence="4">
    <location>
        <begin position="1515"/>
        <end position="1537"/>
    </location>
</feature>
<dbReference type="PANTHER" id="PTHR22625:SF4">
    <property type="entry name" value="PLEXIN-C1"/>
    <property type="match status" value="1"/>
</dbReference>
<proteinExistence type="predicted"/>
<comment type="caution">
    <text evidence="7">The sequence shown here is derived from an EMBL/GenBank/DDBJ whole genome shotgun (WGS) entry which is preliminary data.</text>
</comment>
<evidence type="ECO:0000256" key="5">
    <source>
        <dbReference type="SAM" id="SignalP"/>
    </source>
</evidence>
<dbReference type="Gene3D" id="2.60.40.10">
    <property type="entry name" value="Immunoglobulins"/>
    <property type="match status" value="2"/>
</dbReference>
<name>A0AAD8Z181_9TELE</name>
<dbReference type="SMART" id="SM00423">
    <property type="entry name" value="PSI"/>
    <property type="match status" value="4"/>
</dbReference>
<keyword evidence="5" id="KW-0732">Signal</keyword>
<evidence type="ECO:0000313" key="7">
    <source>
        <dbReference type="EMBL" id="KAK1789579.1"/>
    </source>
</evidence>
<dbReference type="EMBL" id="JAROKS010000022">
    <property type="protein sequence ID" value="KAK1789579.1"/>
    <property type="molecule type" value="Genomic_DNA"/>
</dbReference>
<dbReference type="Gene3D" id="3.30.1680.10">
    <property type="entry name" value="ligand-binding face of the semaphorins, domain 2"/>
    <property type="match status" value="1"/>
</dbReference>
<dbReference type="InterPro" id="IPR015943">
    <property type="entry name" value="WD40/YVTN_repeat-like_dom_sf"/>
</dbReference>
<dbReference type="InterPro" id="IPR036352">
    <property type="entry name" value="Semap_dom_sf"/>
</dbReference>
<feature type="compositionally biased region" description="Low complexity" evidence="3">
    <location>
        <begin position="1980"/>
        <end position="1993"/>
    </location>
</feature>
<keyword evidence="1" id="KW-0325">Glycoprotein</keyword>
<keyword evidence="8" id="KW-1185">Reference proteome</keyword>
<dbReference type="GO" id="GO:0005886">
    <property type="term" value="C:plasma membrane"/>
    <property type="evidence" value="ECO:0007669"/>
    <property type="project" value="TreeGrafter"/>
</dbReference>
<accession>A0AAD8Z181</accession>
<dbReference type="GO" id="GO:0017154">
    <property type="term" value="F:semaphorin receptor activity"/>
    <property type="evidence" value="ECO:0007669"/>
    <property type="project" value="InterPro"/>
</dbReference>
<dbReference type="SUPFAM" id="SSF48350">
    <property type="entry name" value="GTPase activation domain, GAP"/>
    <property type="match status" value="1"/>
</dbReference>
<dbReference type="Proteomes" id="UP001239994">
    <property type="component" value="Unassembled WGS sequence"/>
</dbReference>
<dbReference type="CDD" id="cd00102">
    <property type="entry name" value="IPT"/>
    <property type="match status" value="1"/>
</dbReference>
<dbReference type="InterPro" id="IPR013783">
    <property type="entry name" value="Ig-like_fold"/>
</dbReference>
<dbReference type="GO" id="GO:0030334">
    <property type="term" value="P:regulation of cell migration"/>
    <property type="evidence" value="ECO:0007669"/>
    <property type="project" value="TreeGrafter"/>
</dbReference>
<dbReference type="Gene3D" id="1.10.506.10">
    <property type="entry name" value="GTPase Activation - p120gap, domain 1"/>
    <property type="match status" value="2"/>
</dbReference>
<evidence type="ECO:0000259" key="6">
    <source>
        <dbReference type="SMART" id="SM00423"/>
    </source>
</evidence>
<keyword evidence="4" id="KW-0812">Transmembrane</keyword>
<protein>
    <recommendedName>
        <fullName evidence="6">PSI domain-containing protein</fullName>
    </recommendedName>
</protein>
<feature type="domain" description="PSI" evidence="6">
    <location>
        <begin position="537"/>
        <end position="584"/>
    </location>
</feature>
<feature type="compositionally biased region" description="Low complexity" evidence="3">
    <location>
        <begin position="1954"/>
        <end position="1966"/>
    </location>
</feature>
<evidence type="ECO:0000256" key="4">
    <source>
        <dbReference type="SAM" id="Phobius"/>
    </source>
</evidence>
<gene>
    <name evidence="7" type="ORF">P4O66_015482</name>
</gene>
<evidence type="ECO:0000256" key="1">
    <source>
        <dbReference type="ARBA" id="ARBA00023180"/>
    </source>
</evidence>
<dbReference type="PANTHER" id="PTHR22625">
    <property type="entry name" value="PLEXIN"/>
    <property type="match status" value="1"/>
</dbReference>
<dbReference type="GO" id="GO:0008360">
    <property type="term" value="P:regulation of cell shape"/>
    <property type="evidence" value="ECO:0007669"/>
    <property type="project" value="TreeGrafter"/>
</dbReference>
<dbReference type="Pfam" id="PF20170">
    <property type="entry name" value="Plexin_RBD"/>
    <property type="match status" value="1"/>
</dbReference>
<dbReference type="GO" id="GO:0007411">
    <property type="term" value="P:axon guidance"/>
    <property type="evidence" value="ECO:0007669"/>
    <property type="project" value="UniProtKB-ARBA"/>
</dbReference>
<dbReference type="InterPro" id="IPR008936">
    <property type="entry name" value="Rho_GTPase_activation_prot"/>
</dbReference>
<dbReference type="SUPFAM" id="SSF103575">
    <property type="entry name" value="Plexin repeat"/>
    <property type="match status" value="2"/>
</dbReference>
<feature type="compositionally biased region" description="Basic and acidic residues" evidence="3">
    <location>
        <begin position="870"/>
        <end position="890"/>
    </location>
</feature>
<keyword evidence="4" id="KW-0472">Membrane</keyword>
<evidence type="ECO:0000256" key="3">
    <source>
        <dbReference type="SAM" id="MobiDB-lite"/>
    </source>
</evidence>
<dbReference type="Pfam" id="PF08337">
    <property type="entry name" value="Plexin_cytopl"/>
    <property type="match status" value="1"/>
</dbReference>
<keyword evidence="2" id="KW-0175">Coiled coil</keyword>
<sequence>MRAVLLGILVLFNFGVYALDYNFKGEIRNFVVGQGKVYVVTDSRLHQMRLDLVEEKFKDLPNHTHPNKVNILLPFDANGTLIVCGSDTSGYCEVLDINDITKTIYREALSVVPLVDKSSMAFLVDFDGVQSRGTYLLVAGENEDKAKKDTGCNFQGGVTLWNTLHSQTGDIFSTTASEPTESCVIVKDVEWVDGFQTSSHSHSYLFLNIKSATAPSVVFLMMHNSRKKSDMTRSLKGARLKCCEDKPRRKLLSSAVISSGSPLLWVGIFTAQEEHDDTALAIFDISDPGNQVPSDFECSPKCAEVKRDKVLKPQSEVFKVSSMTSVAAQKKGSWIVLYIGTGNGQLIKLVLDKSFRPGCMKVLYRSDDDRMLFSRMYFDPVDHKCIYIALRNQIRRVAVTQCGMYSTLRHCRSSQDPLCGWCMNTSKCSTQDECSNSTWISIPDDSFQKELISFQVAKHSGNLTVTLHLSVEATGHCPLSCTFKSGSKDLCDSLPIAVFPKCSCSFSSQDLPSKGLQVTATVTIGDETLTESLKLRNCPDISESSPYAKCTACVSSGCHWNSSNQTCTWNHGSAPQVHIEDMCKQLTARKNYTSGLFSWQKQCSDEGEKSEQVVKVLLQGIMACNSKEIPVLERSTDTLRFHIPNGNKGAVRVCVVTADGSCHSNATITYGSQPTCTGLQPRITWASGERQIHVLGTNLEYAEAVTVHLSSKEIILNSANKSFWFHSDIMREYQAPGPFSVSLRVGNITVPCAETLYYHPDPEFTSFGTSLDDNDVLITILKNEDRLNLSMKEVNVLGLQKEEPFPCLILEIKSTAVLCKIVGGKAVSVDSLRIEFGNIKKALQMKTFVHTCHINRFDSSWCYCEHRHSNKHNEPNNHSEHSRKKSDMTRSLKGARLKCCEDKPRRKLLSSAVISSGTPLLWVGIFTAQEEHDDTALAIFDISDPGNQVPSDFECNPKCAEVKMDKVLKPQSEVFKLSSMTSVAAQKKGSWIVLYIGTGNGQLIKLVLDKSFRPGCMKVLYRSDDDRMLFSRMHFDPVDHKYIYIALRNQIQRVAVTQCGMYSTLRHCRSSQDPLCGWCMNTSKCSTQDECSNSTWISIPDSFQKELISFQVAKHAENLNMTLHLSVSATGHLPLSCTFKSGSKDLCDSLPTAVFPKCSCSFSSQDLPSKGRQVIATVTIGDETLTESLKLRNCPDISESSPYAKCTACVSSGCHWNSSNQTCTWNHGSAPQVHIEDMCKTLSAGKNYTPEIISLWPSQVSFHGKNNAVMKGKNLEQAVKVRFQGNMDCNPTESPLLKRSTDTLRFNIPRGNKGAVRVCVVTADGSCHSNATITYGSQPTCTGLQPINTWASGKRQIHVLGTNLEYAETVHLSSKEIILNSANKSFWFHSDNMREYQAPGPFNLSLGVGNITVPCAETLYYHPDPEFTSFGTSLVDNDVLITIQKNEDRLNLSMKEVNVLGLQKEKPFPCLILDIKSTTVLCKIVGGKAVSVDSLRIAFGNDTKTLEMTQSATKFLYILVILIILILLGAIAGVWIHRKSQRQMSARMNVRLEQLESEIRNEIRQGFVDLQTEKSDLIENVGAIPFLDYKHFALKIFFPESGPLASLMVKDISQLANMELDERCQALSALIRNQMFLTCFVHTLEEQNNFTIKDKCAVASLLTVALHNDLPYLTQVMEDLLESLMDQPSNAQPKLLLRRTESIVEKMLTNWMSICLYGFLRESVGQPLFLLVSALTQQISQGPVDAVTEKALYTLNEDWLLWQAQDFNFSPLKLKVLFAVGTEGEVSEPLEVKALTCDTIEQVKDKILQTFQRKFGFSYTKQLRDIDIARETPPSRSLPPAGETPSVLIQFLFPAGEAPPVSVRTPVAVSPVPVPGLAEAAQPVLAARDVTQPVPVSCVKSVPVAAPPDLPAAPLTGAATPPDLPDPPLTGAAPLPYLLDALLTGAAPPPDLLDPPLIDATTPPDASLTRCLPSQARSWTPTEAPLTAEATPPDLPAASLIDIATSADLPDLPLTEVVGPLVLPGLLFVTAAATPPMDVSPLFSSPNSVPTSCSSHIAAPTPFPRPISVPRSALTFVPVQGLALNPIPDGASVKVIIKKVHAPLSPQTSLKDDQNFSIKYFHLIDPDIDRDESQHPERKKLKLKEIYLTKLLSTKVAVHSFVENLFRSIWGMPHNKAPQVVKYFFDFLDTQAEKKKITDPDVVHIWKTNSLPLRFWVNILKNPNFVFSDLEKTAHLDSCLSVIAQAFIDSFSLTDQQLGKHAPTNKLLYAKDIPQYKQEVKTYYRSVRDQPSVSSQEFKAFLQEESKKHEYEFNESAALHELNKYMERYYTEIGQKIEQKAASPGLKEKMHHVHKLSENMKRSAWL</sequence>
<keyword evidence="4" id="KW-1133">Transmembrane helix</keyword>
<feature type="chain" id="PRO_5041969171" description="PSI domain-containing protein" evidence="5">
    <location>
        <begin position="19"/>
        <end position="2366"/>
    </location>
</feature>
<dbReference type="SUPFAM" id="SSF81296">
    <property type="entry name" value="E set domains"/>
    <property type="match status" value="1"/>
</dbReference>
<dbReference type="GO" id="GO:0050772">
    <property type="term" value="P:positive regulation of axonogenesis"/>
    <property type="evidence" value="ECO:0007669"/>
    <property type="project" value="TreeGrafter"/>
</dbReference>
<dbReference type="InterPro" id="IPR046800">
    <property type="entry name" value="Plexin_RBD"/>
</dbReference>
<feature type="domain" description="PSI" evidence="6">
    <location>
        <begin position="401"/>
        <end position="447"/>
    </location>
</feature>
<feature type="coiled-coil region" evidence="2">
    <location>
        <begin position="1538"/>
        <end position="1565"/>
    </location>
</feature>
<dbReference type="InterPro" id="IPR013548">
    <property type="entry name" value="Plexin_cytoplasmic_RasGAP_dom"/>
</dbReference>
<dbReference type="InterPro" id="IPR014756">
    <property type="entry name" value="Ig_E-set"/>
</dbReference>
<reference evidence="7" key="1">
    <citation type="submission" date="2023-03" db="EMBL/GenBank/DDBJ databases">
        <title>Electrophorus voltai genome.</title>
        <authorList>
            <person name="Bian C."/>
        </authorList>
    </citation>
    <scope>NUCLEOTIDE SEQUENCE</scope>
    <source>
        <strain evidence="7">CB-2022</strain>
        <tissue evidence="7">Muscle</tissue>
    </source>
</reference>
<dbReference type="Gene3D" id="3.10.20.90">
    <property type="entry name" value="Phosphatidylinositol 3-kinase Catalytic Subunit, Chain A, domain 1"/>
    <property type="match status" value="1"/>
</dbReference>
<feature type="region of interest" description="Disordered" evidence="3">
    <location>
        <begin position="1953"/>
        <end position="1993"/>
    </location>
</feature>
<dbReference type="Gene3D" id="2.130.10.10">
    <property type="entry name" value="YVTN repeat-like/Quinoprotein amine dehydrogenase"/>
    <property type="match status" value="2"/>
</dbReference>